<accession>U9TN33</accession>
<gene>
    <name evidence="1" type="ORF">GLOINDRAFT_30367</name>
</gene>
<dbReference type="AlphaFoldDB" id="U9TN33"/>
<protein>
    <submittedName>
        <fullName evidence="1">Uncharacterized protein</fullName>
    </submittedName>
</protein>
<evidence type="ECO:0000313" key="1">
    <source>
        <dbReference type="EMBL" id="ESA09574.1"/>
    </source>
</evidence>
<sequence length="111" mass="13077">MNDKSMMIFNGRVFHKAIKGLVNKRLFCGFKDKLFKEILGNLLNILLKNSLKNLSGYQVVKNKDIRDRWIGHYLEVGGNLDDIWFSLDISTYHRLIMFRSSQYVENYSILD</sequence>
<reference evidence="1" key="1">
    <citation type="submission" date="2013-07" db="EMBL/GenBank/DDBJ databases">
        <title>The genome of an arbuscular mycorrhizal fungus provides insights into the evolution of the oldest plant symbiosis.</title>
        <authorList>
            <consortium name="DOE Joint Genome Institute"/>
            <person name="Tisserant E."/>
            <person name="Malbreil M."/>
            <person name="Kuo A."/>
            <person name="Kohler A."/>
            <person name="Symeonidi A."/>
            <person name="Balestrini R."/>
            <person name="Charron P."/>
            <person name="Duensing N."/>
            <person name="Frei-dit-Frey N."/>
            <person name="Gianinazzi-Pearson V."/>
            <person name="Gilbert B."/>
            <person name="Handa Y."/>
            <person name="Hijri M."/>
            <person name="Kaul R."/>
            <person name="Kawaguchi M."/>
            <person name="Krajinski F."/>
            <person name="Lammers P."/>
            <person name="Lapierre D."/>
            <person name="Masclaux F.G."/>
            <person name="Murat C."/>
            <person name="Morin E."/>
            <person name="Ndikumana S."/>
            <person name="Pagni M."/>
            <person name="Petitpierre D."/>
            <person name="Requena N."/>
            <person name="Rosikiewicz P."/>
            <person name="Riley R."/>
            <person name="Saito K."/>
            <person name="San Clemente H."/>
            <person name="Shapiro H."/>
            <person name="van Tuinen D."/>
            <person name="Becard G."/>
            <person name="Bonfante P."/>
            <person name="Paszkowski U."/>
            <person name="Shachar-Hill Y."/>
            <person name="Young J.P."/>
            <person name="Sanders I.R."/>
            <person name="Henrissat B."/>
            <person name="Rensing S.A."/>
            <person name="Grigoriev I.V."/>
            <person name="Corradi N."/>
            <person name="Roux C."/>
            <person name="Martin F."/>
        </authorList>
    </citation>
    <scope>NUCLEOTIDE SEQUENCE</scope>
    <source>
        <strain evidence="1">DAOM 197198</strain>
    </source>
</reference>
<proteinExistence type="predicted"/>
<dbReference type="HOGENOM" id="CLU_2159742_0_0_1"/>
<organism evidence="1">
    <name type="scientific">Rhizophagus irregularis (strain DAOM 181602 / DAOM 197198 / MUCL 43194)</name>
    <name type="common">Arbuscular mycorrhizal fungus</name>
    <name type="synonym">Glomus intraradices</name>
    <dbReference type="NCBI Taxonomy" id="747089"/>
    <lineage>
        <taxon>Eukaryota</taxon>
        <taxon>Fungi</taxon>
        <taxon>Fungi incertae sedis</taxon>
        <taxon>Mucoromycota</taxon>
        <taxon>Glomeromycotina</taxon>
        <taxon>Glomeromycetes</taxon>
        <taxon>Glomerales</taxon>
        <taxon>Glomeraceae</taxon>
        <taxon>Rhizophagus</taxon>
    </lineage>
</organism>
<name>U9TN33_RHIID</name>
<dbReference type="EMBL" id="KI287930">
    <property type="protein sequence ID" value="ESA09574.1"/>
    <property type="molecule type" value="Genomic_DNA"/>
</dbReference>